<dbReference type="InterPro" id="IPR017946">
    <property type="entry name" value="PLC-like_Pdiesterase_TIM-brl"/>
</dbReference>
<dbReference type="AlphaFoldDB" id="A0A423X8E8"/>
<evidence type="ECO:0000313" key="2">
    <source>
        <dbReference type="EMBL" id="ROW12304.1"/>
    </source>
</evidence>
<evidence type="ECO:0008006" key="4">
    <source>
        <dbReference type="Google" id="ProtNLM"/>
    </source>
</evidence>
<dbReference type="OrthoDB" id="7984201at2759"/>
<dbReference type="Pfam" id="PF26146">
    <property type="entry name" value="PI-PLC_X"/>
    <property type="match status" value="1"/>
</dbReference>
<proteinExistence type="predicted"/>
<dbReference type="PANTHER" id="PTHR13593">
    <property type="match status" value="1"/>
</dbReference>
<dbReference type="SUPFAM" id="SSF51695">
    <property type="entry name" value="PLC-like phosphodiesterases"/>
    <property type="match status" value="1"/>
</dbReference>
<reference evidence="2 3" key="1">
    <citation type="submission" date="2015-09" db="EMBL/GenBank/DDBJ databases">
        <title>Host preference determinants of Valsa canker pathogens revealed by comparative genomics.</title>
        <authorList>
            <person name="Yin Z."/>
            <person name="Huang L."/>
        </authorList>
    </citation>
    <scope>NUCLEOTIDE SEQUENCE [LARGE SCALE GENOMIC DNA]</scope>
    <source>
        <strain evidence="2 3">03-1</strain>
    </source>
</reference>
<accession>A0A423X8E8</accession>
<keyword evidence="3" id="KW-1185">Reference proteome</keyword>
<comment type="caution">
    <text evidence="2">The sequence shown here is derived from an EMBL/GenBank/DDBJ whole genome shotgun (WGS) entry which is preliminary data.</text>
</comment>
<evidence type="ECO:0000313" key="3">
    <source>
        <dbReference type="Proteomes" id="UP000283895"/>
    </source>
</evidence>
<name>A0A423X8E8_9PEZI</name>
<gene>
    <name evidence="2" type="ORF">VMCG_00282</name>
</gene>
<feature type="signal peptide" evidence="1">
    <location>
        <begin position="1"/>
        <end position="20"/>
    </location>
</feature>
<dbReference type="STRING" id="356882.A0A423X8E8"/>
<dbReference type="GO" id="GO:0006629">
    <property type="term" value="P:lipid metabolic process"/>
    <property type="evidence" value="ECO:0007669"/>
    <property type="project" value="InterPro"/>
</dbReference>
<dbReference type="GO" id="GO:0008081">
    <property type="term" value="F:phosphoric diester hydrolase activity"/>
    <property type="evidence" value="ECO:0007669"/>
    <property type="project" value="InterPro"/>
</dbReference>
<dbReference type="PANTHER" id="PTHR13593:SF80">
    <property type="entry name" value="PLC-LIKE PHOSPHODIESTERASE"/>
    <property type="match status" value="1"/>
</dbReference>
<protein>
    <recommendedName>
        <fullName evidence="4">Phosphatidylinositol-specific phospholipase C X domain-containing protein</fullName>
    </recommendedName>
</protein>
<keyword evidence="1" id="KW-0732">Signal</keyword>
<dbReference type="EMBL" id="LKEA01000001">
    <property type="protein sequence ID" value="ROW12304.1"/>
    <property type="molecule type" value="Genomic_DNA"/>
</dbReference>
<feature type="chain" id="PRO_5019394825" description="Phosphatidylinositol-specific phospholipase C X domain-containing protein" evidence="1">
    <location>
        <begin position="21"/>
        <end position="400"/>
    </location>
</feature>
<organism evidence="2 3">
    <name type="scientific">Cytospora schulzeri</name>
    <dbReference type="NCBI Taxonomy" id="448051"/>
    <lineage>
        <taxon>Eukaryota</taxon>
        <taxon>Fungi</taxon>
        <taxon>Dikarya</taxon>
        <taxon>Ascomycota</taxon>
        <taxon>Pezizomycotina</taxon>
        <taxon>Sordariomycetes</taxon>
        <taxon>Sordariomycetidae</taxon>
        <taxon>Diaporthales</taxon>
        <taxon>Cytosporaceae</taxon>
        <taxon>Cytospora</taxon>
    </lineage>
</organism>
<dbReference type="Gene3D" id="3.20.20.190">
    <property type="entry name" value="Phosphatidylinositol (PI) phosphodiesterase"/>
    <property type="match status" value="1"/>
</dbReference>
<evidence type="ECO:0000256" key="1">
    <source>
        <dbReference type="SAM" id="SignalP"/>
    </source>
</evidence>
<dbReference type="InterPro" id="IPR051057">
    <property type="entry name" value="PI-PLC_domain"/>
</dbReference>
<sequence>MPSILSSLAVALSLTATVQSLPGPQGGAGYGGDSGAWGGPSTTAWATTTSAQPYYTSLASSTATSSGSTSTSTVACNNSPDLCSKKYNQITHMGAHDAAFLRNTETGNSVAGNQYYNATQALNAGIRLLSAQVHNLNGTLELCHTTCSLLDAGSLESWLGKIKYWMDENPNEVVTLLLVNSDEEDVATIGGVFESSNISSYGYTPATASAGNDWPTLQTMIDAGTRLVTFVAEIQASTSYSYLLNEWDYVFENEYDVTMTTGFNCSLARPPTLSSASSAISSGYLSLMNHFVYKKITASVELPNVAMIGTTNSPDTSVTGTLGKAAASCKSEWGSAPVFAMVDFYDQGPAIETADNLNGIKAVGRSNGTSVTSSSSSMSGTEGVKTSALVAFVAAAVLFY</sequence>
<dbReference type="Proteomes" id="UP000283895">
    <property type="component" value="Unassembled WGS sequence"/>
</dbReference>